<name>A0A317EPP7_9SPHI</name>
<protein>
    <submittedName>
        <fullName evidence="1">Uncharacterized protein</fullName>
    </submittedName>
</protein>
<dbReference type="EMBL" id="QGNZ01000002">
    <property type="protein sequence ID" value="PWS28157.1"/>
    <property type="molecule type" value="Genomic_DNA"/>
</dbReference>
<dbReference type="Proteomes" id="UP000245379">
    <property type="component" value="Unassembled WGS sequence"/>
</dbReference>
<dbReference type="OrthoDB" id="767966at2"/>
<keyword evidence="2" id="KW-1185">Reference proteome</keyword>
<comment type="caution">
    <text evidence="1">The sequence shown here is derived from an EMBL/GenBank/DDBJ whole genome shotgun (WGS) entry which is preliminary data.</text>
</comment>
<evidence type="ECO:0000313" key="2">
    <source>
        <dbReference type="Proteomes" id="UP000245379"/>
    </source>
</evidence>
<dbReference type="AlphaFoldDB" id="A0A317EPP7"/>
<evidence type="ECO:0000313" key="1">
    <source>
        <dbReference type="EMBL" id="PWS28157.1"/>
    </source>
</evidence>
<reference evidence="1 2" key="1">
    <citation type="submission" date="2018-05" db="EMBL/GenBank/DDBJ databases">
        <title>Pedobacter paludis sp. nov., isolated from wetland soil.</title>
        <authorList>
            <person name="Zhang Y."/>
            <person name="Wang G."/>
        </authorList>
    </citation>
    <scope>NUCLEOTIDE SEQUENCE [LARGE SCALE GENOMIC DNA]</scope>
    <source>
        <strain evidence="1 2">KCTC22721</strain>
    </source>
</reference>
<sequence>MENSSNMDLASSAGDENQNYLSATSFSQRLDYLEDWIKNERKLSRLADNREKIGFEYTCPLLLNTEEQANPLMILKNFFSAHDLLEVKSWLKIWFKTALTENIKYENGSELLFFHNQLIQLFNSGYQIAQNGNSAMEANLIPHLQSEESLISCLDDAERENPIKYLKATLNLPNIIDLRFGMQEWLYSALSVRSSINEYDTKFIFIQFELLEKLVEAMFLIHAATSKK</sequence>
<accession>A0A317EPP7</accession>
<organism evidence="1 2">
    <name type="scientific">Pedobacter yonginense</name>
    <dbReference type="NCBI Taxonomy" id="651869"/>
    <lineage>
        <taxon>Bacteria</taxon>
        <taxon>Pseudomonadati</taxon>
        <taxon>Bacteroidota</taxon>
        <taxon>Sphingobacteriia</taxon>
        <taxon>Sphingobacteriales</taxon>
        <taxon>Sphingobacteriaceae</taxon>
        <taxon>Pedobacter</taxon>
    </lineage>
</organism>
<proteinExistence type="predicted"/>
<gene>
    <name evidence="1" type="ORF">DHW03_11440</name>
</gene>
<dbReference type="RefSeq" id="WP_109925916.1">
    <property type="nucleotide sequence ID" value="NZ_QGNZ01000002.1"/>
</dbReference>